<keyword evidence="2" id="KW-0732">Signal</keyword>
<dbReference type="SMART" id="SM00028">
    <property type="entry name" value="TPR"/>
    <property type="match status" value="1"/>
</dbReference>
<dbReference type="GO" id="GO:0051087">
    <property type="term" value="F:protein-folding chaperone binding"/>
    <property type="evidence" value="ECO:0007669"/>
    <property type="project" value="TreeGrafter"/>
</dbReference>
<sequence>MASAQDTDFSLQIQHAQSLLLLKGSTLEVLSEYDSLIQALTKAALAVPEHSRAQVHYQRALVKIGLGKAPQAIADLLQALDIDPSFAPAATKLLQTWLERGQFAKVRARFSPAEVPEIYAKMDAWDAAYAEVSAGLDLAPDGPALDELCGVVDRKLAALLPSNVAVAELRLRLLKKRAFVAQNEHEHVSYDGIVRAYATLLRILPQKNLAWYAEHSEYLLWTRGSFDEAWKTVKACLRIDNEHRECGSLSKLYNRLQHVLRPLEQYFMLADYLYPTSSPIPELPDDQVDALDVDFKQIDQDLTGPVPLAERELRALPASVKTLHDFLVFRAREFTAREFGDEKLAENMPLVEVLNKLACEASIHVKGDKQKFCALVDDREKPFLPKHVAHIDSLLKRKNFQAAKEALVQYNKNIKKTGLFQKRWKVVQEVELRKQRQQQQQQQQQQQEYFRQQQHHHHQQQHQQQQQQQTKFDPSKDYYKLLDVSKDADEQTLKRAYRAQTLKYHPDKYKGTDLLKKEIELKMQDINEAYEILSDPEARANYDRGPQEPHHGGHHFQQSHGAQNVRVNFNHEDFVNHFGGGGGGGFRFQF</sequence>
<organism evidence="6 7">
    <name type="scientific">Metschnikowia bicuspidata var. bicuspidata NRRL YB-4993</name>
    <dbReference type="NCBI Taxonomy" id="869754"/>
    <lineage>
        <taxon>Eukaryota</taxon>
        <taxon>Fungi</taxon>
        <taxon>Dikarya</taxon>
        <taxon>Ascomycota</taxon>
        <taxon>Saccharomycotina</taxon>
        <taxon>Pichiomycetes</taxon>
        <taxon>Metschnikowiaceae</taxon>
        <taxon>Metschnikowia</taxon>
    </lineage>
</organism>
<comment type="subcellular location">
    <subcellularLocation>
        <location evidence="1">Endoplasmic reticulum</location>
    </subcellularLocation>
</comment>
<feature type="region of interest" description="Disordered" evidence="4">
    <location>
        <begin position="442"/>
        <end position="473"/>
    </location>
</feature>
<dbReference type="GO" id="GO:0034975">
    <property type="term" value="P:protein folding in endoplasmic reticulum"/>
    <property type="evidence" value="ECO:0007669"/>
    <property type="project" value="TreeGrafter"/>
</dbReference>
<dbReference type="Gene3D" id="1.25.40.10">
    <property type="entry name" value="Tetratricopeptide repeat domain"/>
    <property type="match status" value="1"/>
</dbReference>
<evidence type="ECO:0000256" key="4">
    <source>
        <dbReference type="SAM" id="MobiDB-lite"/>
    </source>
</evidence>
<evidence type="ECO:0000256" key="2">
    <source>
        <dbReference type="ARBA" id="ARBA00022729"/>
    </source>
</evidence>
<dbReference type="GO" id="GO:0051787">
    <property type="term" value="F:misfolded protein binding"/>
    <property type="evidence" value="ECO:0007669"/>
    <property type="project" value="TreeGrafter"/>
</dbReference>
<dbReference type="Pfam" id="PF00226">
    <property type="entry name" value="DnaJ"/>
    <property type="match status" value="1"/>
</dbReference>
<dbReference type="SMART" id="SM00271">
    <property type="entry name" value="DnaJ"/>
    <property type="match status" value="1"/>
</dbReference>
<accession>A0A1A0HC52</accession>
<dbReference type="InterPro" id="IPR001623">
    <property type="entry name" value="DnaJ_domain"/>
</dbReference>
<reference evidence="6 7" key="1">
    <citation type="submission" date="2016-05" db="EMBL/GenBank/DDBJ databases">
        <title>Comparative genomics of biotechnologically important yeasts.</title>
        <authorList>
            <consortium name="DOE Joint Genome Institute"/>
            <person name="Riley R."/>
            <person name="Haridas S."/>
            <person name="Wolfe K.H."/>
            <person name="Lopes M.R."/>
            <person name="Hittinger C.T."/>
            <person name="Goker M."/>
            <person name="Salamov A."/>
            <person name="Wisecaver J."/>
            <person name="Long T.M."/>
            <person name="Aerts A.L."/>
            <person name="Barry K."/>
            <person name="Choi C."/>
            <person name="Clum A."/>
            <person name="Coughlan A.Y."/>
            <person name="Deshpande S."/>
            <person name="Douglass A.P."/>
            <person name="Hanson S.J."/>
            <person name="Klenk H.-P."/>
            <person name="LaButti K."/>
            <person name="Lapidus A."/>
            <person name="Lindquist E."/>
            <person name="Lipzen A."/>
            <person name="Meier-kolthoff J.P."/>
            <person name="Ohm R.A."/>
            <person name="Otillar R.P."/>
            <person name="Pangilinan J."/>
            <person name="Peng Y."/>
            <person name="Rokas A."/>
            <person name="Rosa C.A."/>
            <person name="Scheuner C."/>
            <person name="Sibirny A.A."/>
            <person name="Slot J.C."/>
            <person name="Stielow J.B."/>
            <person name="Sun H."/>
            <person name="Kurtzman C.P."/>
            <person name="Blackwell M."/>
            <person name="Grigoriev I.V."/>
            <person name="Jeffries T.W."/>
        </authorList>
    </citation>
    <scope>NUCLEOTIDE SEQUENCE [LARGE SCALE GENOMIC DNA]</scope>
    <source>
        <strain evidence="6 7">NRRL YB-4993</strain>
    </source>
</reference>
<evidence type="ECO:0000313" key="6">
    <source>
        <dbReference type="EMBL" id="OBA21457.1"/>
    </source>
</evidence>
<dbReference type="Proteomes" id="UP000092555">
    <property type="component" value="Unassembled WGS sequence"/>
</dbReference>
<keyword evidence="3" id="KW-0256">Endoplasmic reticulum</keyword>
<evidence type="ECO:0000313" key="7">
    <source>
        <dbReference type="Proteomes" id="UP000092555"/>
    </source>
</evidence>
<dbReference type="STRING" id="869754.A0A1A0HC52"/>
<dbReference type="InterPro" id="IPR051727">
    <property type="entry name" value="DnaJ_C3_Co-chaperones"/>
</dbReference>
<dbReference type="PANTHER" id="PTHR44140">
    <property type="entry name" value="LD25575P"/>
    <property type="match status" value="1"/>
</dbReference>
<dbReference type="GeneID" id="30030545"/>
<comment type="caution">
    <text evidence="6">The sequence shown here is derived from an EMBL/GenBank/DDBJ whole genome shotgun (WGS) entry which is preliminary data.</text>
</comment>
<dbReference type="GO" id="GO:0005783">
    <property type="term" value="C:endoplasmic reticulum"/>
    <property type="evidence" value="ECO:0007669"/>
    <property type="project" value="UniProtKB-SubCell"/>
</dbReference>
<dbReference type="InterPro" id="IPR036869">
    <property type="entry name" value="J_dom_sf"/>
</dbReference>
<dbReference type="SUPFAM" id="SSF46565">
    <property type="entry name" value="Chaperone J-domain"/>
    <property type="match status" value="1"/>
</dbReference>
<evidence type="ECO:0000259" key="5">
    <source>
        <dbReference type="PROSITE" id="PS50076"/>
    </source>
</evidence>
<evidence type="ECO:0000256" key="1">
    <source>
        <dbReference type="ARBA" id="ARBA00004240"/>
    </source>
</evidence>
<feature type="compositionally biased region" description="Low complexity" evidence="4">
    <location>
        <begin position="442"/>
        <end position="452"/>
    </location>
</feature>
<dbReference type="RefSeq" id="XP_018711967.1">
    <property type="nucleotide sequence ID" value="XM_018857569.1"/>
</dbReference>
<dbReference type="PRINTS" id="PR00625">
    <property type="entry name" value="JDOMAIN"/>
</dbReference>
<dbReference type="SUPFAM" id="SSF48452">
    <property type="entry name" value="TPR-like"/>
    <property type="match status" value="1"/>
</dbReference>
<feature type="domain" description="J" evidence="5">
    <location>
        <begin position="477"/>
        <end position="546"/>
    </location>
</feature>
<dbReference type="AlphaFoldDB" id="A0A1A0HC52"/>
<dbReference type="CDD" id="cd06257">
    <property type="entry name" value="DnaJ"/>
    <property type="match status" value="1"/>
</dbReference>
<dbReference type="InterPro" id="IPR019734">
    <property type="entry name" value="TPR_rpt"/>
</dbReference>
<proteinExistence type="predicted"/>
<evidence type="ECO:0000256" key="3">
    <source>
        <dbReference type="ARBA" id="ARBA00022824"/>
    </source>
</evidence>
<protein>
    <submittedName>
        <fullName evidence="6">DnaJ-domain-containing protein</fullName>
    </submittedName>
</protein>
<keyword evidence="7" id="KW-1185">Reference proteome</keyword>
<dbReference type="PROSITE" id="PS50076">
    <property type="entry name" value="DNAJ_2"/>
    <property type="match status" value="1"/>
</dbReference>
<dbReference type="Gene3D" id="1.10.287.110">
    <property type="entry name" value="DnaJ domain"/>
    <property type="match status" value="1"/>
</dbReference>
<dbReference type="EMBL" id="LXTC01000003">
    <property type="protein sequence ID" value="OBA21457.1"/>
    <property type="molecule type" value="Genomic_DNA"/>
</dbReference>
<gene>
    <name evidence="6" type="ORF">METBIDRAFT_42657</name>
</gene>
<name>A0A1A0HC52_9ASCO</name>
<dbReference type="InterPro" id="IPR011990">
    <property type="entry name" value="TPR-like_helical_dom_sf"/>
</dbReference>
<dbReference type="OrthoDB" id="1726119at2759"/>
<dbReference type="PANTHER" id="PTHR44140:SF2">
    <property type="entry name" value="LD25575P"/>
    <property type="match status" value="1"/>
</dbReference>